<feature type="domain" description="RNA polymerase sigma factor 54 DNA-binding" evidence="9">
    <location>
        <begin position="300"/>
        <end position="458"/>
    </location>
</feature>
<dbReference type="Gene3D" id="1.10.10.1330">
    <property type="entry name" value="RNA polymerase sigma-54 factor, core-binding domain"/>
    <property type="match status" value="1"/>
</dbReference>
<dbReference type="PROSITE" id="PS00717">
    <property type="entry name" value="SIGMA54_1"/>
    <property type="match status" value="1"/>
</dbReference>
<dbReference type="InterPro" id="IPR000394">
    <property type="entry name" value="RNA_pol_sigma_54"/>
</dbReference>
<dbReference type="STRING" id="393762.SAMN05660472_01845"/>
<dbReference type="PANTHER" id="PTHR32248:SF4">
    <property type="entry name" value="RNA POLYMERASE SIGMA-54 FACTOR"/>
    <property type="match status" value="1"/>
</dbReference>
<evidence type="ECO:0000256" key="5">
    <source>
        <dbReference type="ARBA" id="ARBA00023015"/>
    </source>
</evidence>
<evidence type="ECO:0000313" key="11">
    <source>
        <dbReference type="EMBL" id="SDK71443.1"/>
    </source>
</evidence>
<dbReference type="EMBL" id="FNFP01000003">
    <property type="protein sequence ID" value="SDK71443.1"/>
    <property type="molecule type" value="Genomic_DNA"/>
</dbReference>
<evidence type="ECO:0000256" key="8">
    <source>
        <dbReference type="ARBA" id="ARBA00023163"/>
    </source>
</evidence>
<dbReference type="AlphaFoldDB" id="A0A1G9E5R7"/>
<keyword evidence="12" id="KW-1185">Reference proteome</keyword>
<proteinExistence type="inferred from homology"/>
<evidence type="ECO:0000256" key="6">
    <source>
        <dbReference type="ARBA" id="ARBA00023082"/>
    </source>
</evidence>
<keyword evidence="4" id="KW-0548">Nucleotidyltransferase</keyword>
<organism evidence="11 12">
    <name type="scientific">Natronincola ferrireducens</name>
    <dbReference type="NCBI Taxonomy" id="393762"/>
    <lineage>
        <taxon>Bacteria</taxon>
        <taxon>Bacillati</taxon>
        <taxon>Bacillota</taxon>
        <taxon>Clostridia</taxon>
        <taxon>Peptostreptococcales</taxon>
        <taxon>Natronincolaceae</taxon>
        <taxon>Natronincola</taxon>
    </lineage>
</organism>
<dbReference type="InterPro" id="IPR010982">
    <property type="entry name" value="Lambda_DNA-bd_dom_sf"/>
</dbReference>
<evidence type="ECO:0000256" key="7">
    <source>
        <dbReference type="ARBA" id="ARBA00023125"/>
    </source>
</evidence>
<dbReference type="NCBIfam" id="NF009118">
    <property type="entry name" value="PRK12469.1"/>
    <property type="match status" value="1"/>
</dbReference>
<evidence type="ECO:0000256" key="2">
    <source>
        <dbReference type="ARBA" id="ARBA00022478"/>
    </source>
</evidence>
<dbReference type="PIRSF" id="PIRSF000774">
    <property type="entry name" value="RpoN"/>
    <property type="match status" value="1"/>
</dbReference>
<dbReference type="GO" id="GO:0006352">
    <property type="term" value="P:DNA-templated transcription initiation"/>
    <property type="evidence" value="ECO:0007669"/>
    <property type="project" value="InterPro"/>
</dbReference>
<comment type="similarity">
    <text evidence="1">Belongs to the sigma-54 factor family.</text>
</comment>
<dbReference type="GO" id="GO:0016779">
    <property type="term" value="F:nucleotidyltransferase activity"/>
    <property type="evidence" value="ECO:0007669"/>
    <property type="project" value="UniProtKB-KW"/>
</dbReference>
<dbReference type="Proteomes" id="UP000198718">
    <property type="component" value="Unassembled WGS sequence"/>
</dbReference>
<keyword evidence="6" id="KW-0731">Sigma factor</keyword>
<feature type="domain" description="RNA polymerase sigma factor 54 core-binding" evidence="10">
    <location>
        <begin position="97"/>
        <end position="285"/>
    </location>
</feature>
<keyword evidence="8" id="KW-0804">Transcription</keyword>
<protein>
    <submittedName>
        <fullName evidence="11">RNA polymerase, sigma 54 subunit, RpoN/SigL</fullName>
    </submittedName>
</protein>
<dbReference type="InterPro" id="IPR038709">
    <property type="entry name" value="RpoN_core-bd_sf"/>
</dbReference>
<keyword evidence="3" id="KW-0808">Transferase</keyword>
<dbReference type="GO" id="GO:0003677">
    <property type="term" value="F:DNA binding"/>
    <property type="evidence" value="ECO:0007669"/>
    <property type="project" value="UniProtKB-KW"/>
</dbReference>
<evidence type="ECO:0000313" key="12">
    <source>
        <dbReference type="Proteomes" id="UP000198718"/>
    </source>
</evidence>
<dbReference type="Pfam" id="PF00309">
    <property type="entry name" value="Sigma54_AID"/>
    <property type="match status" value="1"/>
</dbReference>
<dbReference type="PROSITE" id="PS50044">
    <property type="entry name" value="SIGMA54_3"/>
    <property type="match status" value="1"/>
</dbReference>
<evidence type="ECO:0000256" key="4">
    <source>
        <dbReference type="ARBA" id="ARBA00022695"/>
    </source>
</evidence>
<dbReference type="GO" id="GO:0016987">
    <property type="term" value="F:sigma factor activity"/>
    <property type="evidence" value="ECO:0007669"/>
    <property type="project" value="UniProtKB-KW"/>
</dbReference>
<keyword evidence="5" id="KW-0805">Transcription regulation</keyword>
<reference evidence="11 12" key="1">
    <citation type="submission" date="2016-10" db="EMBL/GenBank/DDBJ databases">
        <authorList>
            <person name="de Groot N.N."/>
        </authorList>
    </citation>
    <scope>NUCLEOTIDE SEQUENCE [LARGE SCALE GENOMIC DNA]</scope>
    <source>
        <strain evidence="11 12">DSM 18346</strain>
    </source>
</reference>
<evidence type="ECO:0000259" key="9">
    <source>
        <dbReference type="Pfam" id="PF04552"/>
    </source>
</evidence>
<dbReference type="Pfam" id="PF04963">
    <property type="entry name" value="Sigma54_CBD"/>
    <property type="match status" value="1"/>
</dbReference>
<dbReference type="GO" id="GO:0001216">
    <property type="term" value="F:DNA-binding transcription activator activity"/>
    <property type="evidence" value="ECO:0007669"/>
    <property type="project" value="InterPro"/>
</dbReference>
<keyword evidence="2" id="KW-0240">DNA-directed RNA polymerase</keyword>
<dbReference type="RefSeq" id="WP_090553407.1">
    <property type="nucleotide sequence ID" value="NZ_FNFP01000003.1"/>
</dbReference>
<evidence type="ECO:0000259" key="10">
    <source>
        <dbReference type="Pfam" id="PF04963"/>
    </source>
</evidence>
<keyword evidence="7" id="KW-0238">DNA-binding</keyword>
<dbReference type="PROSITE" id="PS00718">
    <property type="entry name" value="SIGMA54_2"/>
    <property type="match status" value="1"/>
</dbReference>
<dbReference type="Gene3D" id="1.10.260.40">
    <property type="entry name" value="lambda repressor-like DNA-binding domains"/>
    <property type="match status" value="1"/>
</dbReference>
<dbReference type="Pfam" id="PF04552">
    <property type="entry name" value="Sigma54_DBD"/>
    <property type="match status" value="1"/>
</dbReference>
<evidence type="ECO:0000256" key="3">
    <source>
        <dbReference type="ARBA" id="ARBA00022679"/>
    </source>
</evidence>
<evidence type="ECO:0000256" key="1">
    <source>
        <dbReference type="ARBA" id="ARBA00008798"/>
    </source>
</evidence>
<dbReference type="Gene3D" id="1.10.10.60">
    <property type="entry name" value="Homeodomain-like"/>
    <property type="match status" value="1"/>
</dbReference>
<dbReference type="PRINTS" id="PR00045">
    <property type="entry name" value="SIGMA54FCT"/>
</dbReference>
<gene>
    <name evidence="11" type="ORF">SAMN05660472_01845</name>
</gene>
<dbReference type="OrthoDB" id="9814402at2"/>
<dbReference type="GO" id="GO:0000428">
    <property type="term" value="C:DNA-directed RNA polymerase complex"/>
    <property type="evidence" value="ECO:0007669"/>
    <property type="project" value="UniProtKB-KW"/>
</dbReference>
<accession>A0A1G9E5R7</accession>
<sequence>MKMGYNLHLEQSQKLVMTPQLKQAIKILQLASIELDQYIEQQVETNPILEINQDTPELPGNETEGPVEEKINWKEYVEDFDNYEYAKKPYNEDEQFNYENIVSKETTLQEHLLFQYHITLLDYKYNEIGEYIINNLNENGYLTISVEEIAKELQEEPSTVENILKIIQTFDPPGVAARNLKECLLIQLEQLHGISDNVYKLVENHLEEVAENKYPLIAKKMDITTKEVQDICDFIRTLEPKPGRRFASINNNYLVPDAVIKKIGREYLVILNDRNAPRLTIRDDYRKLLTNENENSDTVKFLNDKLNSAIWLIRSIEQRRQTIYKVVEMIVKKQRNFFEYGKKHLKPMTLKEIAEEIQVHESTVSRATNGKYVDTPIGVFELKYFFSSGVEGSDGEGISAESIKNYIKEIVELENPHKPLSDEKICKQLTLRGINVSRRTVAKYRDDLNISSSSKRKRY</sequence>
<name>A0A1G9E5R7_9FIRM</name>
<dbReference type="InterPro" id="IPR007046">
    <property type="entry name" value="RNA_pol_sigma_54_core-bd"/>
</dbReference>
<dbReference type="InterPro" id="IPR007634">
    <property type="entry name" value="RNA_pol_sigma_54_DNA-bd"/>
</dbReference>
<dbReference type="NCBIfam" id="TIGR02395">
    <property type="entry name" value="rpoN_sigma"/>
    <property type="match status" value="1"/>
</dbReference>
<dbReference type="PANTHER" id="PTHR32248">
    <property type="entry name" value="RNA POLYMERASE SIGMA-54 FACTOR"/>
    <property type="match status" value="1"/>
</dbReference>